<evidence type="ECO:0000256" key="5">
    <source>
        <dbReference type="ARBA" id="ARBA00023136"/>
    </source>
</evidence>
<protein>
    <submittedName>
        <fullName evidence="8">Type II secretion system F domain protein</fullName>
    </submittedName>
</protein>
<feature type="transmembrane region" description="Helical" evidence="6">
    <location>
        <begin position="197"/>
        <end position="222"/>
    </location>
</feature>
<keyword evidence="4 6" id="KW-1133">Transmembrane helix</keyword>
<dbReference type="Proteomes" id="UP000007722">
    <property type="component" value="Chromosome"/>
</dbReference>
<feature type="transmembrane region" description="Helical" evidence="6">
    <location>
        <begin position="55"/>
        <end position="74"/>
    </location>
</feature>
<dbReference type="GO" id="GO:0005886">
    <property type="term" value="C:plasma membrane"/>
    <property type="evidence" value="ECO:0007669"/>
    <property type="project" value="UniProtKB-SubCell"/>
</dbReference>
<evidence type="ECO:0000313" key="8">
    <source>
        <dbReference type="EMBL" id="ADI37049.1"/>
    </source>
</evidence>
<gene>
    <name evidence="8" type="ordered locus">Mvol_1393</name>
</gene>
<dbReference type="PANTHER" id="PTHR35007">
    <property type="entry name" value="INTEGRAL MEMBRANE PROTEIN-RELATED"/>
    <property type="match status" value="1"/>
</dbReference>
<feature type="transmembrane region" description="Helical" evidence="6">
    <location>
        <begin position="268"/>
        <end position="293"/>
    </location>
</feature>
<feature type="transmembrane region" description="Helical" evidence="6">
    <location>
        <begin position="243"/>
        <end position="262"/>
    </location>
</feature>
<dbReference type="AlphaFoldDB" id="D7DV89"/>
<accession>D7DV89</accession>
<name>D7DV89_METV3</name>
<keyword evidence="5 6" id="KW-0472">Membrane</keyword>
<evidence type="ECO:0000259" key="7">
    <source>
        <dbReference type="Pfam" id="PF00482"/>
    </source>
</evidence>
<sequence>MEFEKLYNYIIRRNLYILKKSGFNITEKNFLIAILLTSFIPLIFKIFLNFTIKSTLILTFMYLFSLMVIPSILYENKIDKFEKNLPKALYIMVLSLNSGRSVIESINEIINSDIKEVNIAFSKIILLMSERKLSFEDSVLIVSNSLDSKLFKQLGRLIIENRKYGGNLAESLNTLAKTLEDLTNLKNQLLSVASNGLSVGIIILCIMIPATAGLVGSFLNLISAISSTATAVHPEQIAKTIEIIQIGTGIFGFLVAIPMFGIKLNRMVIMSTICMTLGILSFYIVYNLSIIIFT</sequence>
<keyword evidence="3 6" id="KW-0812">Transmembrane</keyword>
<keyword evidence="9" id="KW-1185">Reference proteome</keyword>
<feature type="domain" description="Type II secretion system protein GspF" evidence="7">
    <location>
        <begin position="91"/>
        <end position="214"/>
    </location>
</feature>
<feature type="transmembrane region" description="Helical" evidence="6">
    <location>
        <begin position="30"/>
        <end position="48"/>
    </location>
</feature>
<dbReference type="InParanoid" id="D7DV89"/>
<evidence type="ECO:0000256" key="3">
    <source>
        <dbReference type="ARBA" id="ARBA00022692"/>
    </source>
</evidence>
<dbReference type="InterPro" id="IPR018076">
    <property type="entry name" value="T2SS_GspF_dom"/>
</dbReference>
<evidence type="ECO:0000256" key="2">
    <source>
        <dbReference type="ARBA" id="ARBA00022475"/>
    </source>
</evidence>
<evidence type="ECO:0000256" key="1">
    <source>
        <dbReference type="ARBA" id="ARBA00004651"/>
    </source>
</evidence>
<comment type="subcellular location">
    <subcellularLocation>
        <location evidence="1">Cell membrane</location>
        <topology evidence="1">Multi-pass membrane protein</topology>
    </subcellularLocation>
</comment>
<dbReference type="HOGENOM" id="CLU_929424_0_0_2"/>
<dbReference type="eggNOG" id="arCOG01811">
    <property type="taxonomic scope" value="Archaea"/>
</dbReference>
<keyword evidence="2" id="KW-1003">Cell membrane</keyword>
<dbReference type="OrthoDB" id="60490at2157"/>
<organism evidence="8 9">
    <name type="scientific">Methanococcus voltae (strain ATCC BAA-1334 / A3)</name>
    <dbReference type="NCBI Taxonomy" id="456320"/>
    <lineage>
        <taxon>Archaea</taxon>
        <taxon>Methanobacteriati</taxon>
        <taxon>Methanobacteriota</taxon>
        <taxon>Methanomada group</taxon>
        <taxon>Methanococci</taxon>
        <taxon>Methanococcales</taxon>
        <taxon>Methanococcaceae</taxon>
        <taxon>Methanococcus</taxon>
    </lineage>
</organism>
<proteinExistence type="predicted"/>
<evidence type="ECO:0000256" key="6">
    <source>
        <dbReference type="SAM" id="Phobius"/>
    </source>
</evidence>
<reference evidence="8 9" key="1">
    <citation type="submission" date="2010-05" db="EMBL/GenBank/DDBJ databases">
        <title>Complete sequence of Methanococcus voltae A3.</title>
        <authorList>
            <consortium name="US DOE Joint Genome Institute"/>
            <person name="Lucas S."/>
            <person name="Copeland A."/>
            <person name="Lapidus A."/>
            <person name="Cheng J.-F."/>
            <person name="Bruce D."/>
            <person name="Goodwin L."/>
            <person name="Pitluck S."/>
            <person name="Lowry S."/>
            <person name="Clum A."/>
            <person name="Land M."/>
            <person name="Hauser L."/>
            <person name="Kyrpides N."/>
            <person name="Mikhailova N."/>
            <person name="Whitman W.B."/>
            <person name="Woyke T."/>
        </authorList>
    </citation>
    <scope>NUCLEOTIDE SEQUENCE [LARGE SCALE GENOMIC DNA]</scope>
    <source>
        <strain evidence="9">ATCC BAA-1334 / A3</strain>
    </source>
</reference>
<evidence type="ECO:0000313" key="9">
    <source>
        <dbReference type="Proteomes" id="UP000007722"/>
    </source>
</evidence>
<evidence type="ECO:0000256" key="4">
    <source>
        <dbReference type="ARBA" id="ARBA00022989"/>
    </source>
</evidence>
<dbReference type="STRING" id="456320.Mvol_1393"/>
<dbReference type="EMBL" id="CP002057">
    <property type="protein sequence ID" value="ADI37049.1"/>
    <property type="molecule type" value="Genomic_DNA"/>
</dbReference>
<dbReference type="KEGG" id="mvo:Mvol_1393"/>
<dbReference type="PANTHER" id="PTHR35007:SF2">
    <property type="entry name" value="PILUS ASSEMBLE PROTEIN"/>
    <property type="match status" value="1"/>
</dbReference>
<dbReference type="Pfam" id="PF00482">
    <property type="entry name" value="T2SSF"/>
    <property type="match status" value="1"/>
</dbReference>